<dbReference type="SUPFAM" id="SSF48264">
    <property type="entry name" value="Cytochrome P450"/>
    <property type="match status" value="1"/>
</dbReference>
<dbReference type="Proteomes" id="UP000054007">
    <property type="component" value="Unassembled WGS sequence"/>
</dbReference>
<dbReference type="OrthoDB" id="1470350at2759"/>
<feature type="binding site" description="axial binding residue" evidence="13">
    <location>
        <position position="483"/>
    </location>
    <ligand>
        <name>heme</name>
        <dbReference type="ChEBI" id="CHEBI:30413"/>
    </ligand>
    <ligandPart>
        <name>Fe</name>
        <dbReference type="ChEBI" id="CHEBI:18248"/>
    </ligandPart>
</feature>
<dbReference type="PANTHER" id="PTHR24305:SF166">
    <property type="entry name" value="CYTOCHROME P450 12A4, MITOCHONDRIAL-RELATED"/>
    <property type="match status" value="1"/>
</dbReference>
<keyword evidence="9 14" id="KW-0560">Oxidoreductase</keyword>
<comment type="subcellular location">
    <subcellularLocation>
        <location evidence="2">Membrane</location>
    </subcellularLocation>
</comment>
<organism evidence="16 17">
    <name type="scientific">Cylindrobasidium torrendii FP15055 ss-10</name>
    <dbReference type="NCBI Taxonomy" id="1314674"/>
    <lineage>
        <taxon>Eukaryota</taxon>
        <taxon>Fungi</taxon>
        <taxon>Dikarya</taxon>
        <taxon>Basidiomycota</taxon>
        <taxon>Agaricomycotina</taxon>
        <taxon>Agaricomycetes</taxon>
        <taxon>Agaricomycetidae</taxon>
        <taxon>Agaricales</taxon>
        <taxon>Marasmiineae</taxon>
        <taxon>Physalacriaceae</taxon>
        <taxon>Cylindrobasidium</taxon>
    </lineage>
</organism>
<keyword evidence="8 15" id="KW-1133">Transmembrane helix</keyword>
<reference evidence="16 17" key="1">
    <citation type="journal article" date="2015" name="Fungal Genet. Biol.">
        <title>Evolution of novel wood decay mechanisms in Agaricales revealed by the genome sequences of Fistulina hepatica and Cylindrobasidium torrendii.</title>
        <authorList>
            <person name="Floudas D."/>
            <person name="Held B.W."/>
            <person name="Riley R."/>
            <person name="Nagy L.G."/>
            <person name="Koehler G."/>
            <person name="Ransdell A.S."/>
            <person name="Younus H."/>
            <person name="Chow J."/>
            <person name="Chiniquy J."/>
            <person name="Lipzen A."/>
            <person name="Tritt A."/>
            <person name="Sun H."/>
            <person name="Haridas S."/>
            <person name="LaButti K."/>
            <person name="Ohm R.A."/>
            <person name="Kues U."/>
            <person name="Blanchette R.A."/>
            <person name="Grigoriev I.V."/>
            <person name="Minto R.E."/>
            <person name="Hibbett D.S."/>
        </authorList>
    </citation>
    <scope>NUCLEOTIDE SEQUENCE [LARGE SCALE GENOMIC DNA]</scope>
    <source>
        <strain evidence="16 17">FP15055 ss-10</strain>
    </source>
</reference>
<evidence type="ECO:0000256" key="3">
    <source>
        <dbReference type="ARBA" id="ARBA00004721"/>
    </source>
</evidence>
<dbReference type="GO" id="GO:0004497">
    <property type="term" value="F:monooxygenase activity"/>
    <property type="evidence" value="ECO:0007669"/>
    <property type="project" value="UniProtKB-KW"/>
</dbReference>
<dbReference type="Gene3D" id="1.10.630.10">
    <property type="entry name" value="Cytochrome P450"/>
    <property type="match status" value="1"/>
</dbReference>
<keyword evidence="10 13" id="KW-0408">Iron</keyword>
<sequence length="545" mass="61091">MDAMPDTNISVFTAALLLVLSLIYIVWVSRPAKLSRYVPGPPSPSWVAGHIVDIWRNQKQSGDLEFSWFRKYGATIKIKGTFGTDILMTSDPKALQHIIHTSNYRFQKSEEIIVSVLRPSTGNGILSVQGTTHQRHRKVFSPTFAETQVRGFLPLFQRIGKELTSEMIDAMDDRSEQVFNMHRWLGRASLDIIGEAAFGHRFNSLQNENCEMSVILYHLLDNASAMSKPLRVVIWALVTFPTLQGLLQYSPHFFEFHRTILKFQEIAKGIASKIVDDAKTSQSTAMHTVEGKDVLSILVRANQSDDPTRRLDSEEVLSQAATLLSAGQETSASTLAWVFYELSSKPDIQAKIRTEIAEARAHRCDEELTTQDYDGMYTLNAVIKETLRMYPILGKISRQAVVDEIIPLSEPIFTADGGSIDAIPVQKGQLIECAIHGYNRNPAVWGPDADVWRPERWGEQLDKNIPLGLFGNLLTFSGGVRGCIGWRFAVTEMQTVAAELLEKFHFGPSEDLKDVRRWPGFLLTPRLAGRLHEGAQMPLTVAPLE</sequence>
<accession>A0A0D7B4Q5</accession>
<dbReference type="GO" id="GO:0016705">
    <property type="term" value="F:oxidoreductase activity, acting on paired donors, with incorporation or reduction of molecular oxygen"/>
    <property type="evidence" value="ECO:0007669"/>
    <property type="project" value="InterPro"/>
</dbReference>
<dbReference type="GO" id="GO:0016020">
    <property type="term" value="C:membrane"/>
    <property type="evidence" value="ECO:0007669"/>
    <property type="project" value="UniProtKB-SubCell"/>
</dbReference>
<dbReference type="GO" id="GO:0020037">
    <property type="term" value="F:heme binding"/>
    <property type="evidence" value="ECO:0007669"/>
    <property type="project" value="InterPro"/>
</dbReference>
<evidence type="ECO:0000313" key="17">
    <source>
        <dbReference type="Proteomes" id="UP000054007"/>
    </source>
</evidence>
<evidence type="ECO:0000256" key="9">
    <source>
        <dbReference type="ARBA" id="ARBA00023002"/>
    </source>
</evidence>
<dbReference type="Pfam" id="PF00067">
    <property type="entry name" value="p450"/>
    <property type="match status" value="1"/>
</dbReference>
<comment type="cofactor">
    <cofactor evidence="1 13">
        <name>heme</name>
        <dbReference type="ChEBI" id="CHEBI:30413"/>
    </cofactor>
</comment>
<dbReference type="InterPro" id="IPR002401">
    <property type="entry name" value="Cyt_P450_E_grp-I"/>
</dbReference>
<dbReference type="EMBL" id="KN880588">
    <property type="protein sequence ID" value="KIY65482.1"/>
    <property type="molecule type" value="Genomic_DNA"/>
</dbReference>
<protein>
    <submittedName>
        <fullName evidence="16">Cytochrome P450</fullName>
    </submittedName>
</protein>
<evidence type="ECO:0000256" key="12">
    <source>
        <dbReference type="ARBA" id="ARBA00023136"/>
    </source>
</evidence>
<comment type="pathway">
    <text evidence="3">Secondary metabolite biosynthesis; terpenoid biosynthesis.</text>
</comment>
<keyword evidence="11 14" id="KW-0503">Monooxygenase</keyword>
<dbReference type="InterPro" id="IPR050121">
    <property type="entry name" value="Cytochrome_P450_monoxygenase"/>
</dbReference>
<dbReference type="PANTHER" id="PTHR24305">
    <property type="entry name" value="CYTOCHROME P450"/>
    <property type="match status" value="1"/>
</dbReference>
<dbReference type="InterPro" id="IPR036396">
    <property type="entry name" value="Cyt_P450_sf"/>
</dbReference>
<keyword evidence="6 15" id="KW-0812">Transmembrane</keyword>
<keyword evidence="7 13" id="KW-0479">Metal-binding</keyword>
<evidence type="ECO:0000256" key="8">
    <source>
        <dbReference type="ARBA" id="ARBA00022989"/>
    </source>
</evidence>
<evidence type="ECO:0000256" key="15">
    <source>
        <dbReference type="SAM" id="Phobius"/>
    </source>
</evidence>
<dbReference type="GO" id="GO:0005506">
    <property type="term" value="F:iron ion binding"/>
    <property type="evidence" value="ECO:0007669"/>
    <property type="project" value="InterPro"/>
</dbReference>
<dbReference type="PROSITE" id="PS00086">
    <property type="entry name" value="CYTOCHROME_P450"/>
    <property type="match status" value="1"/>
</dbReference>
<comment type="similarity">
    <text evidence="4 14">Belongs to the cytochrome P450 family.</text>
</comment>
<keyword evidence="5 13" id="KW-0349">Heme</keyword>
<evidence type="ECO:0000256" key="2">
    <source>
        <dbReference type="ARBA" id="ARBA00004370"/>
    </source>
</evidence>
<evidence type="ECO:0000256" key="7">
    <source>
        <dbReference type="ARBA" id="ARBA00022723"/>
    </source>
</evidence>
<dbReference type="PRINTS" id="PR00385">
    <property type="entry name" value="P450"/>
</dbReference>
<feature type="transmembrane region" description="Helical" evidence="15">
    <location>
        <begin position="7"/>
        <end position="27"/>
    </location>
</feature>
<evidence type="ECO:0000256" key="1">
    <source>
        <dbReference type="ARBA" id="ARBA00001971"/>
    </source>
</evidence>
<dbReference type="STRING" id="1314674.A0A0D7B4Q5"/>
<evidence type="ECO:0000256" key="13">
    <source>
        <dbReference type="PIRSR" id="PIRSR602401-1"/>
    </source>
</evidence>
<name>A0A0D7B4Q5_9AGAR</name>
<dbReference type="PRINTS" id="PR00463">
    <property type="entry name" value="EP450I"/>
</dbReference>
<evidence type="ECO:0000256" key="14">
    <source>
        <dbReference type="RuleBase" id="RU000461"/>
    </source>
</evidence>
<dbReference type="AlphaFoldDB" id="A0A0D7B4Q5"/>
<dbReference type="InterPro" id="IPR001128">
    <property type="entry name" value="Cyt_P450"/>
</dbReference>
<keyword evidence="17" id="KW-1185">Reference proteome</keyword>
<dbReference type="InterPro" id="IPR017972">
    <property type="entry name" value="Cyt_P450_CS"/>
</dbReference>
<evidence type="ECO:0000256" key="10">
    <source>
        <dbReference type="ARBA" id="ARBA00023004"/>
    </source>
</evidence>
<proteinExistence type="inferred from homology"/>
<gene>
    <name evidence="16" type="ORF">CYLTODRAFT_456257</name>
</gene>
<keyword evidence="12 15" id="KW-0472">Membrane</keyword>
<evidence type="ECO:0000256" key="5">
    <source>
        <dbReference type="ARBA" id="ARBA00022617"/>
    </source>
</evidence>
<evidence type="ECO:0000256" key="4">
    <source>
        <dbReference type="ARBA" id="ARBA00010617"/>
    </source>
</evidence>
<evidence type="ECO:0000256" key="6">
    <source>
        <dbReference type="ARBA" id="ARBA00022692"/>
    </source>
</evidence>
<evidence type="ECO:0000256" key="11">
    <source>
        <dbReference type="ARBA" id="ARBA00023033"/>
    </source>
</evidence>
<evidence type="ECO:0000313" key="16">
    <source>
        <dbReference type="EMBL" id="KIY65482.1"/>
    </source>
</evidence>